<evidence type="ECO:0000313" key="1">
    <source>
        <dbReference type="EMBL" id="GIQ92957.1"/>
    </source>
</evidence>
<dbReference type="SUPFAM" id="SSF48371">
    <property type="entry name" value="ARM repeat"/>
    <property type="match status" value="1"/>
</dbReference>
<name>A0A9K3DD49_9EUKA</name>
<protein>
    <submittedName>
        <fullName evidence="1">Uncharacterized protein</fullName>
    </submittedName>
</protein>
<dbReference type="InterPro" id="IPR016024">
    <property type="entry name" value="ARM-type_fold"/>
</dbReference>
<gene>
    <name evidence="1" type="ORF">KIPB_017060</name>
</gene>
<dbReference type="Proteomes" id="UP000265618">
    <property type="component" value="Unassembled WGS sequence"/>
</dbReference>
<sequence length="95" mass="10690">TLPTVEATIWRMMMDSVWSVRRAPVDATVELTKIVGTDWCDNTVVPRVLGLRTEKSYLLRSTLLDFVAALAPHMSQDTLGKRCVPCCIGYSCLWE</sequence>
<evidence type="ECO:0000313" key="2">
    <source>
        <dbReference type="Proteomes" id="UP000265618"/>
    </source>
</evidence>
<comment type="caution">
    <text evidence="1">The sequence shown here is derived from an EMBL/GenBank/DDBJ whole genome shotgun (WGS) entry which is preliminary data.</text>
</comment>
<dbReference type="EMBL" id="BDIP01011034">
    <property type="protein sequence ID" value="GIQ92957.1"/>
    <property type="molecule type" value="Genomic_DNA"/>
</dbReference>
<keyword evidence="2" id="KW-1185">Reference proteome</keyword>
<proteinExistence type="predicted"/>
<dbReference type="Gene3D" id="1.25.10.10">
    <property type="entry name" value="Leucine-rich Repeat Variant"/>
    <property type="match status" value="1"/>
</dbReference>
<organism evidence="1 2">
    <name type="scientific">Kipferlia bialata</name>
    <dbReference type="NCBI Taxonomy" id="797122"/>
    <lineage>
        <taxon>Eukaryota</taxon>
        <taxon>Metamonada</taxon>
        <taxon>Carpediemonas-like organisms</taxon>
        <taxon>Kipferlia</taxon>
    </lineage>
</organism>
<feature type="non-terminal residue" evidence="1">
    <location>
        <position position="1"/>
    </location>
</feature>
<dbReference type="InterPro" id="IPR011989">
    <property type="entry name" value="ARM-like"/>
</dbReference>
<dbReference type="AlphaFoldDB" id="A0A9K3DD49"/>
<dbReference type="OrthoDB" id="340346at2759"/>
<accession>A0A9K3DD49</accession>
<reference evidence="1 2" key="1">
    <citation type="journal article" date="2018" name="PLoS ONE">
        <title>The draft genome of Kipferlia bialata reveals reductive genome evolution in fornicate parasites.</title>
        <authorList>
            <person name="Tanifuji G."/>
            <person name="Takabayashi S."/>
            <person name="Kume K."/>
            <person name="Takagi M."/>
            <person name="Nakayama T."/>
            <person name="Kamikawa R."/>
            <person name="Inagaki Y."/>
            <person name="Hashimoto T."/>
        </authorList>
    </citation>
    <scope>NUCLEOTIDE SEQUENCE [LARGE SCALE GENOMIC DNA]</scope>
    <source>
        <strain evidence="1">NY0173</strain>
    </source>
</reference>